<dbReference type="EMBL" id="CAJOBC010010418">
    <property type="protein sequence ID" value="CAF4003662.1"/>
    <property type="molecule type" value="Genomic_DNA"/>
</dbReference>
<dbReference type="Gene3D" id="1.25.40.10">
    <property type="entry name" value="Tetratricopeptide repeat domain"/>
    <property type="match status" value="3"/>
</dbReference>
<proteinExistence type="predicted"/>
<reference evidence="5" key="1">
    <citation type="submission" date="2021-02" db="EMBL/GenBank/DDBJ databases">
        <authorList>
            <person name="Nowell W R."/>
        </authorList>
    </citation>
    <scope>NUCLEOTIDE SEQUENCE</scope>
</reference>
<evidence type="ECO:0000313" key="6">
    <source>
        <dbReference type="EMBL" id="CAF4003662.1"/>
    </source>
</evidence>
<dbReference type="Gene3D" id="3.90.176.10">
    <property type="entry name" value="Toxin ADP-ribosyltransferase, Chain A, domain 1"/>
    <property type="match status" value="1"/>
</dbReference>
<evidence type="ECO:0000313" key="5">
    <source>
        <dbReference type="EMBL" id="CAF1240792.1"/>
    </source>
</evidence>
<organism evidence="5 7">
    <name type="scientific">Didymodactylos carnosus</name>
    <dbReference type="NCBI Taxonomy" id="1234261"/>
    <lineage>
        <taxon>Eukaryota</taxon>
        <taxon>Metazoa</taxon>
        <taxon>Spiralia</taxon>
        <taxon>Gnathifera</taxon>
        <taxon>Rotifera</taxon>
        <taxon>Eurotatoria</taxon>
        <taxon>Bdelloidea</taxon>
        <taxon>Philodinida</taxon>
        <taxon>Philodinidae</taxon>
        <taxon>Didymodactylos</taxon>
    </lineage>
</organism>
<dbReference type="SUPFAM" id="SSF48452">
    <property type="entry name" value="TPR-like"/>
    <property type="match status" value="2"/>
</dbReference>
<dbReference type="PANTHER" id="PTHR45641:SF19">
    <property type="entry name" value="NEPHROCYSTIN-3"/>
    <property type="match status" value="1"/>
</dbReference>
<dbReference type="OrthoDB" id="10586959at2759"/>
<evidence type="ECO:0000256" key="4">
    <source>
        <dbReference type="SAM" id="MobiDB-lite"/>
    </source>
</evidence>
<feature type="region of interest" description="Disordered" evidence="4">
    <location>
        <begin position="225"/>
        <end position="245"/>
    </location>
</feature>
<dbReference type="SUPFAM" id="SSF81901">
    <property type="entry name" value="HCP-like"/>
    <property type="match status" value="1"/>
</dbReference>
<dbReference type="PROSITE" id="PS50005">
    <property type="entry name" value="TPR"/>
    <property type="match status" value="2"/>
</dbReference>
<dbReference type="SUPFAM" id="SSF56399">
    <property type="entry name" value="ADP-ribosylation"/>
    <property type="match status" value="1"/>
</dbReference>
<dbReference type="AlphaFoldDB" id="A0A814ZBX2"/>
<evidence type="ECO:0000313" key="7">
    <source>
        <dbReference type="Proteomes" id="UP000663829"/>
    </source>
</evidence>
<comment type="caution">
    <text evidence="5">The sequence shown here is derived from an EMBL/GenBank/DDBJ whole genome shotgun (WGS) entry which is preliminary data.</text>
</comment>
<accession>A0A814ZBX2</accession>
<keyword evidence="2 3" id="KW-0802">TPR repeat</keyword>
<dbReference type="Proteomes" id="UP000681722">
    <property type="component" value="Unassembled WGS sequence"/>
</dbReference>
<keyword evidence="1" id="KW-0677">Repeat</keyword>
<dbReference type="Pfam" id="PF13181">
    <property type="entry name" value="TPR_8"/>
    <property type="match status" value="1"/>
</dbReference>
<feature type="repeat" description="TPR" evidence="3">
    <location>
        <begin position="86"/>
        <end position="119"/>
    </location>
</feature>
<gene>
    <name evidence="5" type="ORF">GPM918_LOCUS25648</name>
    <name evidence="6" type="ORF">SRO942_LOCUS25667</name>
</gene>
<dbReference type="InterPro" id="IPR019734">
    <property type="entry name" value="TPR_rpt"/>
</dbReference>
<dbReference type="EMBL" id="CAJNOQ010010032">
    <property type="protein sequence ID" value="CAF1240792.1"/>
    <property type="molecule type" value="Genomic_DNA"/>
</dbReference>
<feature type="repeat" description="TPR" evidence="3">
    <location>
        <begin position="675"/>
        <end position="708"/>
    </location>
</feature>
<dbReference type="Proteomes" id="UP000663829">
    <property type="component" value="Unassembled WGS sequence"/>
</dbReference>
<dbReference type="SMART" id="SM00028">
    <property type="entry name" value="TPR"/>
    <property type="match status" value="7"/>
</dbReference>
<dbReference type="PANTHER" id="PTHR45641">
    <property type="entry name" value="TETRATRICOPEPTIDE REPEAT PROTEIN (AFU_ORTHOLOGUE AFUA_6G03870)"/>
    <property type="match status" value="1"/>
</dbReference>
<name>A0A814ZBX2_9BILA</name>
<evidence type="ECO:0000256" key="3">
    <source>
        <dbReference type="PROSITE-ProRule" id="PRU00339"/>
    </source>
</evidence>
<protein>
    <submittedName>
        <fullName evidence="5">Uncharacterized protein</fullName>
    </submittedName>
</protein>
<keyword evidence="7" id="KW-1185">Reference proteome</keyword>
<evidence type="ECO:0000256" key="1">
    <source>
        <dbReference type="ARBA" id="ARBA00022737"/>
    </source>
</evidence>
<sequence>MALDLSQIGHILWTLTQYEQALDYHQRALAIREKCDPSSHFDIALDLLTIGIILYAQKKYNEALDFHQQALAIREKCYPSDYIHIAERLTSIGAILYAQRKYDEALDYHQRALAIREEYYPPSHPALGHNSIAISVILHKQGKNDKALEFSPEGLKFEEPHQSSSNFPTAQISTDLGNISHSQEKYNEIVDRHQEAITIQEKYYAPEQVFVAETLNNTVGSIQLDSQSQLSDDNDTDESKDPINLGNIPDFQPKCIIVWMDRRKDRLDPVETQISSNIDSFRLFYDDDECVKYLMGVTKRRVFLIRDKEPNLNFKVYRGQRMNAKDFQQLRSNRGGLISMNTFMSTTKDKELATRYAGFGEERPACESCLFEIEINPLMDINRIVFASIKDQSNFQEEAEILFSVGMILRIQSIEEKNGLWYIKLISDVIKDSPAKEVNEINEKIFPSNCHRNTHILYYIVELYVEIGDYNMAVEYYNKYNNAEHHDPHCIKDLSNGLLYTAIAMRHYRKSEWIIVMEYLQQAANIQKVFSPFHPTLGLTYNLIGNIYRSFKKDYALASMYHEKSDNIFNKPPTVNYDVGLLNSIQHNVAGDYSNLGDNIRLSEFVKNIVDNKMSSMKKLYNMAKTSDNQLLFLDTTGDTLTANTHALHDNGSESINQTNESLNTVSFIPSKTLYFSYFQLGEKYAIEQDFENALINFEKGIEEQQKFLPYEHPSFIPSYNVIASVLYQLKDYKRMLHYLEKVLHIHHSRHPVNHRQIFGTYHNMLEAYISLKDEQGAWKCSEVLLDLSFKYDYPETKMIQQIQDALMSKHPKSISKSEISAYPSYNEEKFNCYGFEDTALLRNS</sequence>
<dbReference type="InterPro" id="IPR011990">
    <property type="entry name" value="TPR-like_helical_dom_sf"/>
</dbReference>
<dbReference type="Pfam" id="PF13424">
    <property type="entry name" value="TPR_12"/>
    <property type="match status" value="2"/>
</dbReference>
<evidence type="ECO:0000256" key="2">
    <source>
        <dbReference type="ARBA" id="ARBA00022803"/>
    </source>
</evidence>